<comment type="caution">
    <text evidence="1">The sequence shown here is derived from an EMBL/GenBank/DDBJ whole genome shotgun (WGS) entry which is preliminary data.</text>
</comment>
<dbReference type="AlphaFoldDB" id="A0A0F9AB52"/>
<gene>
    <name evidence="1" type="ORF">LCGC14_2933850</name>
</gene>
<evidence type="ECO:0000313" key="1">
    <source>
        <dbReference type="EMBL" id="KKK69456.1"/>
    </source>
</evidence>
<sequence>SIPSKFIMENKLKFGFIECRLNCDSCGAPLHLNGPLESKICGRCQTEMQIPQDSILSILESMFKGWLENNWGPLESVRSTVWSTINYEITVSRQNPCCRSCKTEFPESEFQDRPGVDSWEMICKKCNRIMPVDRPPQWLKDKCNYIELIVNAEISEHESRLGKPAIEKVVFICPKCGNALDIDGLERIVHCINCNSNIYLPDDLWLRLHPEKITEMKAHR</sequence>
<dbReference type="Gene3D" id="2.20.28.30">
    <property type="entry name" value="RNA polymerase ii, chain L"/>
    <property type="match status" value="1"/>
</dbReference>
<organism evidence="1">
    <name type="scientific">marine sediment metagenome</name>
    <dbReference type="NCBI Taxonomy" id="412755"/>
    <lineage>
        <taxon>unclassified sequences</taxon>
        <taxon>metagenomes</taxon>
        <taxon>ecological metagenomes</taxon>
    </lineage>
</organism>
<name>A0A0F9AB52_9ZZZZ</name>
<dbReference type="EMBL" id="LAZR01058642">
    <property type="protein sequence ID" value="KKK69456.1"/>
    <property type="molecule type" value="Genomic_DNA"/>
</dbReference>
<accession>A0A0F9AB52</accession>
<feature type="non-terminal residue" evidence="1">
    <location>
        <position position="1"/>
    </location>
</feature>
<reference evidence="1" key="1">
    <citation type="journal article" date="2015" name="Nature">
        <title>Complex archaea that bridge the gap between prokaryotes and eukaryotes.</title>
        <authorList>
            <person name="Spang A."/>
            <person name="Saw J.H."/>
            <person name="Jorgensen S.L."/>
            <person name="Zaremba-Niedzwiedzka K."/>
            <person name="Martijn J."/>
            <person name="Lind A.E."/>
            <person name="van Eijk R."/>
            <person name="Schleper C."/>
            <person name="Guy L."/>
            <person name="Ettema T.J."/>
        </authorList>
    </citation>
    <scope>NUCLEOTIDE SEQUENCE</scope>
</reference>
<protein>
    <submittedName>
        <fullName evidence="1">Uncharacterized protein</fullName>
    </submittedName>
</protein>
<proteinExistence type="predicted"/>